<gene>
    <name evidence="10" type="ORF">J437_LFUL005322</name>
</gene>
<dbReference type="SMART" id="SM00175">
    <property type="entry name" value="RAB"/>
    <property type="match status" value="1"/>
</dbReference>
<dbReference type="PRINTS" id="PR00449">
    <property type="entry name" value="RASTRNSFRMNG"/>
</dbReference>
<keyword evidence="5" id="KW-0547">Nucleotide-binding</keyword>
<keyword evidence="11" id="KW-1185">Reference proteome</keyword>
<evidence type="ECO:0000256" key="3">
    <source>
        <dbReference type="ARBA" id="ARBA00022475"/>
    </source>
</evidence>
<dbReference type="SMART" id="SM00173">
    <property type="entry name" value="RAS"/>
    <property type="match status" value="1"/>
</dbReference>
<dbReference type="Pfam" id="PF00071">
    <property type="entry name" value="Ras"/>
    <property type="match status" value="1"/>
</dbReference>
<keyword evidence="4" id="KW-0488">Methylation</keyword>
<comment type="similarity">
    <text evidence="2">Belongs to the small GTPase superfamily. Rho family.</text>
</comment>
<protein>
    <submittedName>
        <fullName evidence="10">Uncharacterized protein</fullName>
    </submittedName>
</protein>
<dbReference type="GO" id="GO:0035006">
    <property type="term" value="P:melanization defense response"/>
    <property type="evidence" value="ECO:0007669"/>
    <property type="project" value="UniProtKB-ARBA"/>
</dbReference>
<dbReference type="GO" id="GO:0035099">
    <property type="term" value="P:hemocyte migration"/>
    <property type="evidence" value="ECO:0007669"/>
    <property type="project" value="UniProtKB-ARBA"/>
</dbReference>
<dbReference type="Proteomes" id="UP000792457">
    <property type="component" value="Unassembled WGS sequence"/>
</dbReference>
<dbReference type="InterPro" id="IPR003578">
    <property type="entry name" value="Small_GTPase_Rho"/>
</dbReference>
<keyword evidence="8" id="KW-0449">Lipoprotein</keyword>
<evidence type="ECO:0000256" key="8">
    <source>
        <dbReference type="ARBA" id="ARBA00023288"/>
    </source>
</evidence>
<dbReference type="GO" id="GO:0005525">
    <property type="term" value="F:GTP binding"/>
    <property type="evidence" value="ECO:0007669"/>
    <property type="project" value="UniProtKB-KW"/>
</dbReference>
<evidence type="ECO:0000313" key="11">
    <source>
        <dbReference type="Proteomes" id="UP000792457"/>
    </source>
</evidence>
<dbReference type="GO" id="GO:0001667">
    <property type="term" value="P:ameboidal-type cell migration"/>
    <property type="evidence" value="ECO:0007669"/>
    <property type="project" value="UniProtKB-ARBA"/>
</dbReference>
<evidence type="ECO:0000313" key="10">
    <source>
        <dbReference type="EMBL" id="KAG8224753.1"/>
    </source>
</evidence>
<dbReference type="EMBL" id="KZ308211">
    <property type="protein sequence ID" value="KAG8224753.1"/>
    <property type="molecule type" value="Genomic_DNA"/>
</dbReference>
<name>A0A8K0JYL3_LADFU</name>
<dbReference type="GO" id="GO:0003006">
    <property type="term" value="P:developmental process involved in reproduction"/>
    <property type="evidence" value="ECO:0007669"/>
    <property type="project" value="UniProtKB-ARBA"/>
</dbReference>
<dbReference type="PROSITE" id="PS51420">
    <property type="entry name" value="RHO"/>
    <property type="match status" value="1"/>
</dbReference>
<dbReference type="PROSITE" id="PS51421">
    <property type="entry name" value="RAS"/>
    <property type="match status" value="1"/>
</dbReference>
<dbReference type="GO" id="GO:0007264">
    <property type="term" value="P:small GTPase-mediated signal transduction"/>
    <property type="evidence" value="ECO:0007669"/>
    <property type="project" value="InterPro"/>
</dbReference>
<dbReference type="NCBIfam" id="TIGR00231">
    <property type="entry name" value="small_GTP"/>
    <property type="match status" value="1"/>
</dbReference>
<organism evidence="10 11">
    <name type="scientific">Ladona fulva</name>
    <name type="common">Scarce chaser dragonfly</name>
    <name type="synonym">Libellula fulva</name>
    <dbReference type="NCBI Taxonomy" id="123851"/>
    <lineage>
        <taxon>Eukaryota</taxon>
        <taxon>Metazoa</taxon>
        <taxon>Ecdysozoa</taxon>
        <taxon>Arthropoda</taxon>
        <taxon>Hexapoda</taxon>
        <taxon>Insecta</taxon>
        <taxon>Pterygota</taxon>
        <taxon>Palaeoptera</taxon>
        <taxon>Odonata</taxon>
        <taxon>Epiprocta</taxon>
        <taxon>Anisoptera</taxon>
        <taxon>Libelluloidea</taxon>
        <taxon>Libellulidae</taxon>
        <taxon>Ladona</taxon>
    </lineage>
</organism>
<dbReference type="GO" id="GO:0022412">
    <property type="term" value="P:cellular process involved in reproduction in multicellular organism"/>
    <property type="evidence" value="ECO:0007669"/>
    <property type="project" value="UniProtKB-ARBA"/>
</dbReference>
<dbReference type="SUPFAM" id="SSF52540">
    <property type="entry name" value="P-loop containing nucleoside triphosphate hydrolases"/>
    <property type="match status" value="1"/>
</dbReference>
<dbReference type="InterPro" id="IPR005225">
    <property type="entry name" value="Small_GTP-bd"/>
</dbReference>
<dbReference type="GO" id="GO:0003924">
    <property type="term" value="F:GTPase activity"/>
    <property type="evidence" value="ECO:0007669"/>
    <property type="project" value="InterPro"/>
</dbReference>
<dbReference type="InterPro" id="IPR027417">
    <property type="entry name" value="P-loop_NTPase"/>
</dbReference>
<evidence type="ECO:0000256" key="5">
    <source>
        <dbReference type="ARBA" id="ARBA00022741"/>
    </source>
</evidence>
<dbReference type="AlphaFoldDB" id="A0A8K0JYL3"/>
<dbReference type="Gene3D" id="3.40.50.300">
    <property type="entry name" value="P-loop containing nucleotide triphosphate hydrolases"/>
    <property type="match status" value="1"/>
</dbReference>
<dbReference type="InterPro" id="IPR001806">
    <property type="entry name" value="Small_GTPase"/>
</dbReference>
<evidence type="ECO:0000256" key="2">
    <source>
        <dbReference type="ARBA" id="ARBA00010142"/>
    </source>
</evidence>
<evidence type="ECO:0000256" key="4">
    <source>
        <dbReference type="ARBA" id="ARBA00022481"/>
    </source>
</evidence>
<keyword evidence="7" id="KW-0472">Membrane</keyword>
<dbReference type="PROSITE" id="PS51419">
    <property type="entry name" value="RAB"/>
    <property type="match status" value="1"/>
</dbReference>
<dbReference type="GO" id="GO:0005886">
    <property type="term" value="C:plasma membrane"/>
    <property type="evidence" value="ECO:0007669"/>
    <property type="project" value="UniProtKB-SubCell"/>
</dbReference>
<keyword evidence="9" id="KW-0636">Prenylation</keyword>
<dbReference type="FunFam" id="3.40.50.300:FF:000983">
    <property type="entry name" value="Rho family GTPase"/>
    <property type="match status" value="1"/>
</dbReference>
<evidence type="ECO:0000256" key="6">
    <source>
        <dbReference type="ARBA" id="ARBA00023134"/>
    </source>
</evidence>
<proteinExistence type="inferred from homology"/>
<dbReference type="SMART" id="SM00174">
    <property type="entry name" value="RHO"/>
    <property type="match status" value="1"/>
</dbReference>
<dbReference type="OrthoDB" id="8830751at2759"/>
<comment type="caution">
    <text evidence="10">The sequence shown here is derived from an EMBL/GenBank/DDBJ whole genome shotgun (WGS) entry which is preliminary data.</text>
</comment>
<sequence>MSETGLIKCVVVGDGTVGKTCLLISYTQNRFPTDYVPTIFDNYSADIIIDGLSYKIGLFDTAGEDDYVRLRPFSYPGTDVFLACFAVDSMVSFENIRLKWIPELRSNSSGVPILLVGNKSDLRTKPVSLVSKQAAENLVKELHLYKYSECSALTQQGVKDVFDLAITAALTARSSQKRHSSKCSLL</sequence>
<dbReference type="CDD" id="cd00157">
    <property type="entry name" value="Rho"/>
    <property type="match status" value="1"/>
</dbReference>
<reference evidence="10" key="1">
    <citation type="submission" date="2013-04" db="EMBL/GenBank/DDBJ databases">
        <authorList>
            <person name="Qu J."/>
            <person name="Murali S.C."/>
            <person name="Bandaranaike D."/>
            <person name="Bellair M."/>
            <person name="Blankenburg K."/>
            <person name="Chao H."/>
            <person name="Dinh H."/>
            <person name="Doddapaneni H."/>
            <person name="Downs B."/>
            <person name="Dugan-Rocha S."/>
            <person name="Elkadiri S."/>
            <person name="Gnanaolivu R.D."/>
            <person name="Hernandez B."/>
            <person name="Javaid M."/>
            <person name="Jayaseelan J.C."/>
            <person name="Lee S."/>
            <person name="Li M."/>
            <person name="Ming W."/>
            <person name="Munidasa M."/>
            <person name="Muniz J."/>
            <person name="Nguyen L."/>
            <person name="Ongeri F."/>
            <person name="Osuji N."/>
            <person name="Pu L.-L."/>
            <person name="Puazo M."/>
            <person name="Qu C."/>
            <person name="Quiroz J."/>
            <person name="Raj R."/>
            <person name="Weissenberger G."/>
            <person name="Xin Y."/>
            <person name="Zou X."/>
            <person name="Han Y."/>
            <person name="Richards S."/>
            <person name="Worley K."/>
            <person name="Muzny D."/>
            <person name="Gibbs R."/>
        </authorList>
    </citation>
    <scope>NUCLEOTIDE SEQUENCE</scope>
    <source>
        <strain evidence="10">Sampled in the wild</strain>
    </source>
</reference>
<evidence type="ECO:0000256" key="1">
    <source>
        <dbReference type="ARBA" id="ARBA00004342"/>
    </source>
</evidence>
<keyword evidence="6" id="KW-0342">GTP-binding</keyword>
<reference evidence="10" key="2">
    <citation type="submission" date="2017-10" db="EMBL/GenBank/DDBJ databases">
        <title>Ladona fulva Genome sequencing and assembly.</title>
        <authorList>
            <person name="Murali S."/>
            <person name="Richards S."/>
            <person name="Bandaranaike D."/>
            <person name="Bellair M."/>
            <person name="Blankenburg K."/>
            <person name="Chao H."/>
            <person name="Dinh H."/>
            <person name="Doddapaneni H."/>
            <person name="Dugan-Rocha S."/>
            <person name="Elkadiri S."/>
            <person name="Gnanaolivu R."/>
            <person name="Hernandez B."/>
            <person name="Skinner E."/>
            <person name="Javaid M."/>
            <person name="Lee S."/>
            <person name="Li M."/>
            <person name="Ming W."/>
            <person name="Munidasa M."/>
            <person name="Muniz J."/>
            <person name="Nguyen L."/>
            <person name="Hughes D."/>
            <person name="Osuji N."/>
            <person name="Pu L.-L."/>
            <person name="Puazo M."/>
            <person name="Qu C."/>
            <person name="Quiroz J."/>
            <person name="Raj R."/>
            <person name="Weissenberger G."/>
            <person name="Xin Y."/>
            <person name="Zou X."/>
            <person name="Han Y."/>
            <person name="Worley K."/>
            <person name="Muzny D."/>
            <person name="Gibbs R."/>
        </authorList>
    </citation>
    <scope>NUCLEOTIDE SEQUENCE</scope>
    <source>
        <strain evidence="10">Sampled in the wild</strain>
    </source>
</reference>
<comment type="subcellular location">
    <subcellularLocation>
        <location evidence="1">Cell membrane</location>
        <topology evidence="1">Lipid-anchor</topology>
        <orientation evidence="1">Cytoplasmic side</orientation>
    </subcellularLocation>
</comment>
<accession>A0A8K0JYL3</accession>
<evidence type="ECO:0000256" key="9">
    <source>
        <dbReference type="ARBA" id="ARBA00023289"/>
    </source>
</evidence>
<evidence type="ECO:0000256" key="7">
    <source>
        <dbReference type="ARBA" id="ARBA00023136"/>
    </source>
</evidence>
<keyword evidence="3" id="KW-1003">Cell membrane</keyword>
<dbReference type="PANTHER" id="PTHR24072">
    <property type="entry name" value="RHO FAMILY GTPASE"/>
    <property type="match status" value="1"/>
</dbReference>